<feature type="coiled-coil region" evidence="1">
    <location>
        <begin position="7"/>
        <end position="84"/>
    </location>
</feature>
<organism evidence="2">
    <name type="scientific">Homalodisca liturata</name>
    <dbReference type="NCBI Taxonomy" id="320908"/>
    <lineage>
        <taxon>Eukaryota</taxon>
        <taxon>Metazoa</taxon>
        <taxon>Ecdysozoa</taxon>
        <taxon>Arthropoda</taxon>
        <taxon>Hexapoda</taxon>
        <taxon>Insecta</taxon>
        <taxon>Pterygota</taxon>
        <taxon>Neoptera</taxon>
        <taxon>Paraneoptera</taxon>
        <taxon>Hemiptera</taxon>
        <taxon>Auchenorrhyncha</taxon>
        <taxon>Membracoidea</taxon>
        <taxon>Cicadellidae</taxon>
        <taxon>Cicadellinae</taxon>
        <taxon>Proconiini</taxon>
        <taxon>Homalodisca</taxon>
    </lineage>
</organism>
<name>A0A1B6JSW5_9HEMI</name>
<evidence type="ECO:0000313" key="2">
    <source>
        <dbReference type="EMBL" id="JAT02319.1"/>
    </source>
</evidence>
<keyword evidence="1" id="KW-0175">Coiled coil</keyword>
<protein>
    <submittedName>
        <fullName evidence="2">Uncharacterized protein</fullName>
    </submittedName>
</protein>
<dbReference type="AlphaFoldDB" id="A0A1B6JSW5"/>
<accession>A0A1B6JSW5</accession>
<gene>
    <name evidence="2" type="ORF">g.56027</name>
</gene>
<reference evidence="2" key="1">
    <citation type="submission" date="2015-11" db="EMBL/GenBank/DDBJ databases">
        <title>De novo transcriptome assembly of four potential Pierce s Disease insect vectors from Arizona vineyards.</title>
        <authorList>
            <person name="Tassone E.E."/>
        </authorList>
    </citation>
    <scope>NUCLEOTIDE SEQUENCE</scope>
</reference>
<dbReference type="EMBL" id="GECU01005388">
    <property type="protein sequence ID" value="JAT02319.1"/>
    <property type="molecule type" value="Transcribed_RNA"/>
</dbReference>
<sequence length="127" mass="14493">SKMSVSIEDIKSLLEEMKKEILQGQTNLELELGKSLDHCSERIAENNRLIESQQKRLEEQQEAISSLQEENNRLRVQVKELSNRQVDLEQYSRRNTLEIFGVPEGPNETSEALKRKVVEIGTALGAT</sequence>
<proteinExistence type="predicted"/>
<feature type="non-terminal residue" evidence="2">
    <location>
        <position position="127"/>
    </location>
</feature>
<evidence type="ECO:0000256" key="1">
    <source>
        <dbReference type="SAM" id="Coils"/>
    </source>
</evidence>
<feature type="non-terminal residue" evidence="2">
    <location>
        <position position="1"/>
    </location>
</feature>